<organism evidence="2 3">
    <name type="scientific">Dreissena polymorpha</name>
    <name type="common">Zebra mussel</name>
    <name type="synonym">Mytilus polymorpha</name>
    <dbReference type="NCBI Taxonomy" id="45954"/>
    <lineage>
        <taxon>Eukaryota</taxon>
        <taxon>Metazoa</taxon>
        <taxon>Spiralia</taxon>
        <taxon>Lophotrochozoa</taxon>
        <taxon>Mollusca</taxon>
        <taxon>Bivalvia</taxon>
        <taxon>Autobranchia</taxon>
        <taxon>Heteroconchia</taxon>
        <taxon>Euheterodonta</taxon>
        <taxon>Imparidentia</taxon>
        <taxon>Neoheterodontei</taxon>
        <taxon>Myida</taxon>
        <taxon>Dreissenoidea</taxon>
        <taxon>Dreissenidae</taxon>
        <taxon>Dreissena</taxon>
    </lineage>
</organism>
<reference evidence="2" key="2">
    <citation type="submission" date="2020-11" db="EMBL/GenBank/DDBJ databases">
        <authorList>
            <person name="McCartney M.A."/>
            <person name="Auch B."/>
            <person name="Kono T."/>
            <person name="Mallez S."/>
            <person name="Becker A."/>
            <person name="Gohl D.M."/>
            <person name="Silverstein K.A.T."/>
            <person name="Koren S."/>
            <person name="Bechman K.B."/>
            <person name="Herman A."/>
            <person name="Abrahante J.E."/>
            <person name="Garbe J."/>
        </authorList>
    </citation>
    <scope>NUCLEOTIDE SEQUENCE</scope>
    <source>
        <strain evidence="2">Duluth1</strain>
        <tissue evidence="2">Whole animal</tissue>
    </source>
</reference>
<dbReference type="EMBL" id="JAIWYP010000006">
    <property type="protein sequence ID" value="KAH3804405.1"/>
    <property type="molecule type" value="Genomic_DNA"/>
</dbReference>
<evidence type="ECO:0000313" key="2">
    <source>
        <dbReference type="EMBL" id="KAH3804405.1"/>
    </source>
</evidence>
<accession>A0A9D4FX68</accession>
<sequence length="94" mass="9949">MSSKNWSALNEESMDKGLSGSRGASMVQVVGLLQKLGIASEDVDALASGPPGGNAYDVVFEEKDKYDSFFKYLNKGLAGTRILITNSLCSGAKL</sequence>
<protein>
    <submittedName>
        <fullName evidence="2">Uncharacterized protein</fullName>
    </submittedName>
</protein>
<keyword evidence="3" id="KW-1185">Reference proteome</keyword>
<name>A0A9D4FX68_DREPO</name>
<evidence type="ECO:0000313" key="3">
    <source>
        <dbReference type="Proteomes" id="UP000828390"/>
    </source>
</evidence>
<gene>
    <name evidence="2" type="ORF">DPMN_132690</name>
</gene>
<feature type="region of interest" description="Disordered" evidence="1">
    <location>
        <begin position="1"/>
        <end position="22"/>
    </location>
</feature>
<evidence type="ECO:0000256" key="1">
    <source>
        <dbReference type="SAM" id="MobiDB-lite"/>
    </source>
</evidence>
<comment type="caution">
    <text evidence="2">The sequence shown here is derived from an EMBL/GenBank/DDBJ whole genome shotgun (WGS) entry which is preliminary data.</text>
</comment>
<dbReference type="AlphaFoldDB" id="A0A9D4FX68"/>
<reference evidence="2" key="1">
    <citation type="journal article" date="2019" name="bioRxiv">
        <title>The Genome of the Zebra Mussel, Dreissena polymorpha: A Resource for Invasive Species Research.</title>
        <authorList>
            <person name="McCartney M.A."/>
            <person name="Auch B."/>
            <person name="Kono T."/>
            <person name="Mallez S."/>
            <person name="Zhang Y."/>
            <person name="Obille A."/>
            <person name="Becker A."/>
            <person name="Abrahante J.E."/>
            <person name="Garbe J."/>
            <person name="Badalamenti J.P."/>
            <person name="Herman A."/>
            <person name="Mangelson H."/>
            <person name="Liachko I."/>
            <person name="Sullivan S."/>
            <person name="Sone E.D."/>
            <person name="Koren S."/>
            <person name="Silverstein K.A.T."/>
            <person name="Beckman K.B."/>
            <person name="Gohl D.M."/>
        </authorList>
    </citation>
    <scope>NUCLEOTIDE SEQUENCE</scope>
    <source>
        <strain evidence="2">Duluth1</strain>
        <tissue evidence="2">Whole animal</tissue>
    </source>
</reference>
<dbReference type="Proteomes" id="UP000828390">
    <property type="component" value="Unassembled WGS sequence"/>
</dbReference>
<proteinExistence type="predicted"/>
<feature type="compositionally biased region" description="Polar residues" evidence="1">
    <location>
        <begin position="1"/>
        <end position="10"/>
    </location>
</feature>